<reference evidence="14" key="1">
    <citation type="journal article" date="2010" name="PLoS Biol.">
        <title>Multi-platform next-generation sequencing of the domestic turkey (Meleagris gallopavo): genome assembly and analysis.</title>
        <authorList>
            <person name="Dalloul R.A."/>
            <person name="Long J.A."/>
            <person name="Zimin A.V."/>
            <person name="Aslam L."/>
            <person name="Beal K."/>
            <person name="Blomberg L.A."/>
            <person name="Bouffard P."/>
            <person name="Burt D.W."/>
            <person name="Crasta O."/>
            <person name="Crooijmans R.P."/>
            <person name="Cooper K."/>
            <person name="Coulombe R.A."/>
            <person name="De S."/>
            <person name="Delany M.E."/>
            <person name="Dodgson J.B."/>
            <person name="Dong J.J."/>
            <person name="Evans C."/>
            <person name="Frederickson K.M."/>
            <person name="Flicek P."/>
            <person name="Florea L."/>
            <person name="Folkerts O."/>
            <person name="Groenen M.A."/>
            <person name="Harkins T.T."/>
            <person name="Herrero J."/>
            <person name="Hoffmann S."/>
            <person name="Megens H.J."/>
            <person name="Jiang A."/>
            <person name="de Jong P."/>
            <person name="Kaiser P."/>
            <person name="Kim H."/>
            <person name="Kim K.W."/>
            <person name="Kim S."/>
            <person name="Langenberger D."/>
            <person name="Lee M.K."/>
            <person name="Lee T."/>
            <person name="Mane S."/>
            <person name="Marcais G."/>
            <person name="Marz M."/>
            <person name="McElroy A.P."/>
            <person name="Modise T."/>
            <person name="Nefedov M."/>
            <person name="Notredame C."/>
            <person name="Paton I.R."/>
            <person name="Payne W.S."/>
            <person name="Pertea G."/>
            <person name="Prickett D."/>
            <person name="Puiu D."/>
            <person name="Qioa D."/>
            <person name="Raineri E."/>
            <person name="Ruffier M."/>
            <person name="Salzberg S.L."/>
            <person name="Schatz M.C."/>
            <person name="Scheuring C."/>
            <person name="Schmidt C.J."/>
            <person name="Schroeder S."/>
            <person name="Searle S.M."/>
            <person name="Smith E.J."/>
            <person name="Smith J."/>
            <person name="Sonstegard T.S."/>
            <person name="Stadler P.F."/>
            <person name="Tafer H."/>
            <person name="Tu Z.J."/>
            <person name="Van Tassell C.P."/>
            <person name="Vilella A.J."/>
            <person name="Williams K.P."/>
            <person name="Yorke J.A."/>
            <person name="Zhang L."/>
            <person name="Zhang H.B."/>
            <person name="Zhang X."/>
            <person name="Zhang Y."/>
            <person name="Reed K.M."/>
        </authorList>
    </citation>
    <scope>NUCLEOTIDE SEQUENCE [LARGE SCALE GENOMIC DNA]</scope>
</reference>
<dbReference type="PROSITE" id="PS50283">
    <property type="entry name" value="NA_SOLUT_SYMP_3"/>
    <property type="match status" value="1"/>
</dbReference>
<evidence type="ECO:0000256" key="2">
    <source>
        <dbReference type="ARBA" id="ARBA00006434"/>
    </source>
</evidence>
<feature type="transmembrane region" description="Helical" evidence="13">
    <location>
        <begin position="384"/>
        <end position="401"/>
    </location>
</feature>
<keyword evidence="10" id="KW-0325">Glycoprotein</keyword>
<evidence type="ECO:0000256" key="3">
    <source>
        <dbReference type="ARBA" id="ARBA00022448"/>
    </source>
</evidence>
<evidence type="ECO:0000256" key="8">
    <source>
        <dbReference type="ARBA" id="ARBA00023065"/>
    </source>
</evidence>
<dbReference type="InterPro" id="IPR018212">
    <property type="entry name" value="Na/solute_symporter_CS"/>
</dbReference>
<feature type="transmembrane region" description="Helical" evidence="13">
    <location>
        <begin position="307"/>
        <end position="330"/>
    </location>
</feature>
<dbReference type="GO" id="GO:1904200">
    <property type="term" value="P:iodide transmembrane transport"/>
    <property type="evidence" value="ECO:0007669"/>
    <property type="project" value="Ensembl"/>
</dbReference>
<feature type="transmembrane region" description="Helical" evidence="13">
    <location>
        <begin position="547"/>
        <end position="568"/>
    </location>
</feature>
<evidence type="ECO:0000256" key="7">
    <source>
        <dbReference type="ARBA" id="ARBA00023053"/>
    </source>
</evidence>
<dbReference type="InterPro" id="IPR038377">
    <property type="entry name" value="Na/Glc_symporter_sf"/>
</dbReference>
<evidence type="ECO:0000256" key="5">
    <source>
        <dbReference type="ARBA" id="ARBA00022692"/>
    </source>
</evidence>
<keyword evidence="5 13" id="KW-0812">Transmembrane</keyword>
<dbReference type="InParanoid" id="A0A803Y7Y2"/>
<evidence type="ECO:0000256" key="9">
    <source>
        <dbReference type="ARBA" id="ARBA00023136"/>
    </source>
</evidence>
<comment type="subcellular location">
    <subcellularLocation>
        <location evidence="1">Cell membrane</location>
        <topology evidence="1">Multi-pass membrane protein</topology>
    </subcellularLocation>
</comment>
<keyword evidence="15" id="KW-1185">Reference proteome</keyword>
<dbReference type="Gene3D" id="1.20.1730.10">
    <property type="entry name" value="Sodium/glucose cotransporter"/>
    <property type="match status" value="1"/>
</dbReference>
<feature type="transmembrane region" description="Helical" evidence="13">
    <location>
        <begin position="639"/>
        <end position="660"/>
    </location>
</feature>
<feature type="transmembrane region" description="Helical" evidence="13">
    <location>
        <begin position="234"/>
        <end position="253"/>
    </location>
</feature>
<reference evidence="14" key="2">
    <citation type="submission" date="2025-08" db="UniProtKB">
        <authorList>
            <consortium name="Ensembl"/>
        </authorList>
    </citation>
    <scope>IDENTIFICATION</scope>
</reference>
<dbReference type="GO" id="GO:0005737">
    <property type="term" value="C:cytoplasm"/>
    <property type="evidence" value="ECO:0007669"/>
    <property type="project" value="Ensembl"/>
</dbReference>
<dbReference type="GO" id="GO:0070062">
    <property type="term" value="C:extracellular exosome"/>
    <property type="evidence" value="ECO:0007669"/>
    <property type="project" value="TreeGrafter"/>
</dbReference>
<dbReference type="PROSITE" id="PS00456">
    <property type="entry name" value="NA_SOLUT_SYMP_1"/>
    <property type="match status" value="1"/>
</dbReference>
<gene>
    <name evidence="14" type="primary">SLC5A5</name>
</gene>
<evidence type="ECO:0000313" key="15">
    <source>
        <dbReference type="Proteomes" id="UP000001645"/>
    </source>
</evidence>
<dbReference type="GO" id="GO:0005886">
    <property type="term" value="C:plasma membrane"/>
    <property type="evidence" value="ECO:0007669"/>
    <property type="project" value="UniProtKB-SubCell"/>
</dbReference>
<feature type="transmembrane region" description="Helical" evidence="13">
    <location>
        <begin position="462"/>
        <end position="481"/>
    </location>
</feature>
<dbReference type="InterPro" id="IPR001734">
    <property type="entry name" value="Na/solute_symporter"/>
</dbReference>
<dbReference type="GO" id="GO:0042803">
    <property type="term" value="F:protein homodimerization activity"/>
    <property type="evidence" value="ECO:0007669"/>
    <property type="project" value="Ensembl"/>
</dbReference>
<organism evidence="14 15">
    <name type="scientific">Meleagris gallopavo</name>
    <name type="common">Wild turkey</name>
    <dbReference type="NCBI Taxonomy" id="9103"/>
    <lineage>
        <taxon>Eukaryota</taxon>
        <taxon>Metazoa</taxon>
        <taxon>Chordata</taxon>
        <taxon>Craniata</taxon>
        <taxon>Vertebrata</taxon>
        <taxon>Euteleostomi</taxon>
        <taxon>Archelosauria</taxon>
        <taxon>Archosauria</taxon>
        <taxon>Dinosauria</taxon>
        <taxon>Saurischia</taxon>
        <taxon>Theropoda</taxon>
        <taxon>Coelurosauria</taxon>
        <taxon>Aves</taxon>
        <taxon>Neognathae</taxon>
        <taxon>Galloanserae</taxon>
        <taxon>Galliformes</taxon>
        <taxon>Phasianidae</taxon>
        <taxon>Meleagridinae</taxon>
        <taxon>Meleagris</taxon>
    </lineage>
</organism>
<evidence type="ECO:0000256" key="1">
    <source>
        <dbReference type="ARBA" id="ARBA00004651"/>
    </source>
</evidence>
<dbReference type="InterPro" id="IPR051163">
    <property type="entry name" value="Sodium:Solute_Symporter_SSF"/>
</dbReference>
<sequence>MHEAEAGTLHPPYPIVHGQPPAPCPCLGQGCTAHLGKQVIDDRVIQHGAGAVAGQLEAMHLAQPTPVGEEEPVGAGLAGLSATSRAAQPLSAIRESPPDPIHHHLAAGILHCEEVVGGVPAAEIFRGQREERMADGQHAWWQRDSAVLVAVTTPDGCTAGGWCSPQALAACTHSSSAVYSPKCRCPWTHRDPRALSHPQVLVPVCRGGRPHTTTMLAPPGSLEVRAPEPLTFSLWDYGVFGLMLLISTGIGLFHGLSKGGQKTSEDFFMGGRRMAAVPVGLSLSASFMSAIQVLGVPAEAYRYGSKFLWMCLGQLLNTLLTAYLFLPVFYRLGLTSTYEYLERRFGRSVRLCGTLQYVMATTLYTGIVIYAPALILNQVTGLDIWASLLSTGAICTFYTTIGGMKAVIWTDVFQVFVMLSGFLAVIIRGLLLVGGPTRALAIATNGSRVNFGDFDFDPRSRYTFWTFLLGGTLVWLSMYGVNQAQVQRYVACKSEREARIALLVNQVGLFCIVSSAVACGLVMFVLYKDCDPLLAGHISAPDQYMPYLVLDIFQTSPGVPGLFLACAYSGTLSTASTSINAMAAVTVEDLVKPRLPTLSPRRLMLISKGLSLFYGIACITVAALASLLGGGVLQGSFTVMGVIGGPLLGAFVLGMFVPACNTAWVAASTRPLPTLLVSCLPLEPTAHSTTALPAPTTHCCWDHCPPSAPAQSLQGLPWWVTSMPSPICTTGHWGRSPLCWQGCCSATWQGPPSEHSCPQECFGGTSPSRHPLCPQLGARRLQGGVPPRSGETIREGRVPKPPRCCWGWECRHEAPPSTAGSPSSCCRKATCRDGAEGDAGEGYGQRCPPAVSVSPLWEGPINEAWAPWDTASVCHCVGVGTGGGGVRVWGGHNEEVRAA</sequence>
<dbReference type="PANTHER" id="PTHR42985:SF11">
    <property type="entry name" value="SODIUM_IODIDE COTRANSPORTER"/>
    <property type="match status" value="1"/>
</dbReference>
<dbReference type="GO" id="GO:0071371">
    <property type="term" value="P:cellular response to gonadotropin stimulus"/>
    <property type="evidence" value="ECO:0007669"/>
    <property type="project" value="Ensembl"/>
</dbReference>
<keyword evidence="9 13" id="KW-0472">Membrane</keyword>
<dbReference type="GO" id="GO:1904322">
    <property type="term" value="P:cellular response to forskolin"/>
    <property type="evidence" value="ECO:0007669"/>
    <property type="project" value="Ensembl"/>
</dbReference>
<dbReference type="GeneTree" id="ENSGT00940000159489"/>
<dbReference type="GO" id="GO:1904401">
    <property type="term" value="P:cellular response to Thyroid stimulating hormone"/>
    <property type="evidence" value="ECO:0007669"/>
    <property type="project" value="Ensembl"/>
</dbReference>
<evidence type="ECO:0000256" key="12">
    <source>
        <dbReference type="ARBA" id="ARBA00036099"/>
    </source>
</evidence>
<dbReference type="GO" id="GO:0008507">
    <property type="term" value="F:sodium:iodide symporter activity"/>
    <property type="evidence" value="ECO:0007669"/>
    <property type="project" value="Ensembl"/>
</dbReference>
<keyword evidence="4" id="KW-1003">Cell membrane</keyword>
<evidence type="ECO:0000313" key="14">
    <source>
        <dbReference type="Ensembl" id="ENSMGAP00000027879.1"/>
    </source>
</evidence>
<comment type="similarity">
    <text evidence="2">Belongs to the sodium:solute symporter (SSF) (TC 2.A.21) family.</text>
</comment>
<keyword evidence="6 13" id="KW-1133">Transmembrane helix</keyword>
<keyword evidence="7" id="KW-0915">Sodium</keyword>
<dbReference type="GO" id="GO:0071320">
    <property type="term" value="P:cellular response to cAMP"/>
    <property type="evidence" value="ECO:0007669"/>
    <property type="project" value="Ensembl"/>
</dbReference>
<evidence type="ECO:0000256" key="4">
    <source>
        <dbReference type="ARBA" id="ARBA00022475"/>
    </source>
</evidence>
<dbReference type="Pfam" id="PF00474">
    <property type="entry name" value="SSF"/>
    <property type="match status" value="1"/>
</dbReference>
<feature type="transmembrane region" description="Helical" evidence="13">
    <location>
        <begin position="351"/>
        <end position="372"/>
    </location>
</feature>
<proteinExistence type="inferred from homology"/>
<dbReference type="NCBIfam" id="TIGR00813">
    <property type="entry name" value="sss"/>
    <property type="match status" value="1"/>
</dbReference>
<evidence type="ECO:0000256" key="13">
    <source>
        <dbReference type="SAM" id="Phobius"/>
    </source>
</evidence>
<keyword evidence="3" id="KW-0813">Transport</keyword>
<evidence type="ECO:0000256" key="11">
    <source>
        <dbReference type="ARBA" id="ARBA00023201"/>
    </source>
</evidence>
<dbReference type="GO" id="GO:0005634">
    <property type="term" value="C:nucleus"/>
    <property type="evidence" value="ECO:0007669"/>
    <property type="project" value="Ensembl"/>
</dbReference>
<protein>
    <submittedName>
        <fullName evidence="14">Solute carrier family 5 member 5</fullName>
    </submittedName>
</protein>
<feature type="transmembrane region" description="Helical" evidence="13">
    <location>
        <begin position="611"/>
        <end position="633"/>
    </location>
</feature>
<evidence type="ECO:0000256" key="6">
    <source>
        <dbReference type="ARBA" id="ARBA00022989"/>
    </source>
</evidence>
<comment type="catalytic activity">
    <reaction evidence="12">
        <text>iodide(out) + 2 Na(+)(out) = iodide(in) + 2 Na(+)(in)</text>
        <dbReference type="Rhea" id="RHEA:71207"/>
        <dbReference type="ChEBI" id="CHEBI:16382"/>
        <dbReference type="ChEBI" id="CHEBI:29101"/>
    </reaction>
</comment>
<dbReference type="Proteomes" id="UP000001645">
    <property type="component" value="Unplaced"/>
</dbReference>
<keyword evidence="11" id="KW-0739">Sodium transport</keyword>
<feature type="transmembrane region" description="Helical" evidence="13">
    <location>
        <begin position="502"/>
        <end position="527"/>
    </location>
</feature>
<evidence type="ECO:0000256" key="10">
    <source>
        <dbReference type="ARBA" id="ARBA00023180"/>
    </source>
</evidence>
<dbReference type="Ensembl" id="ENSMGAT00000022638.1">
    <property type="protein sequence ID" value="ENSMGAP00000027879.1"/>
    <property type="gene ID" value="ENSMGAG00000003475.3"/>
</dbReference>
<name>A0A803Y7Y2_MELGA</name>
<feature type="transmembrane region" description="Helical" evidence="13">
    <location>
        <begin position="413"/>
        <end position="431"/>
    </location>
</feature>
<reference evidence="14" key="3">
    <citation type="submission" date="2025-09" db="UniProtKB">
        <authorList>
            <consortium name="Ensembl"/>
        </authorList>
    </citation>
    <scope>IDENTIFICATION</scope>
</reference>
<keyword evidence="8" id="KW-0406">Ion transport</keyword>
<feature type="transmembrane region" description="Helical" evidence="13">
    <location>
        <begin position="274"/>
        <end position="295"/>
    </location>
</feature>
<dbReference type="AlphaFoldDB" id="A0A803Y7Y2"/>
<dbReference type="PANTHER" id="PTHR42985">
    <property type="entry name" value="SODIUM-COUPLED MONOCARBOXYLATE TRANSPORTER"/>
    <property type="match status" value="1"/>
</dbReference>
<accession>A0A803Y7Y2</accession>